<dbReference type="PANTHER" id="PTHR11959">
    <property type="entry name" value="4-HYDROXYPHENYLPYRUVATE DIOXYGENASE"/>
    <property type="match status" value="1"/>
</dbReference>
<organism evidence="12">
    <name type="scientific">Odontella aurita</name>
    <dbReference type="NCBI Taxonomy" id="265563"/>
    <lineage>
        <taxon>Eukaryota</taxon>
        <taxon>Sar</taxon>
        <taxon>Stramenopiles</taxon>
        <taxon>Ochrophyta</taxon>
        <taxon>Bacillariophyta</taxon>
        <taxon>Mediophyceae</taxon>
        <taxon>Biddulphiophycidae</taxon>
        <taxon>Eupodiscales</taxon>
        <taxon>Odontellaceae</taxon>
        <taxon>Odontella</taxon>
    </lineage>
</organism>
<dbReference type="GO" id="GO:0046872">
    <property type="term" value="F:metal ion binding"/>
    <property type="evidence" value="ECO:0007669"/>
    <property type="project" value="UniProtKB-KW"/>
</dbReference>
<comment type="pathway">
    <text evidence="2">Amino-acid degradation; L-phenylalanine degradation; acetoacetate and fumarate from L-phenylalanine: step 3/6.</text>
</comment>
<dbReference type="GO" id="GO:0006572">
    <property type="term" value="P:L-tyrosine catabolic process"/>
    <property type="evidence" value="ECO:0007669"/>
    <property type="project" value="UniProtKB-KW"/>
</dbReference>
<feature type="compositionally biased region" description="Low complexity" evidence="10">
    <location>
        <begin position="104"/>
        <end position="114"/>
    </location>
</feature>
<keyword evidence="6" id="KW-0677">Repeat</keyword>
<dbReference type="GO" id="GO:0003868">
    <property type="term" value="F:4-hydroxyphenylpyruvate dioxygenase activity"/>
    <property type="evidence" value="ECO:0007669"/>
    <property type="project" value="UniProtKB-EC"/>
</dbReference>
<evidence type="ECO:0000313" key="12">
    <source>
        <dbReference type="EMBL" id="CAE2244111.1"/>
    </source>
</evidence>
<feature type="compositionally biased region" description="Basic and acidic residues" evidence="10">
    <location>
        <begin position="72"/>
        <end position="85"/>
    </location>
</feature>
<evidence type="ECO:0000256" key="4">
    <source>
        <dbReference type="ARBA" id="ARBA00013222"/>
    </source>
</evidence>
<dbReference type="AlphaFoldDB" id="A0A7S4MUN6"/>
<dbReference type="InterPro" id="IPR004360">
    <property type="entry name" value="Glyas_Fos-R_dOase_dom"/>
</dbReference>
<evidence type="ECO:0000256" key="1">
    <source>
        <dbReference type="ARBA" id="ARBA00001962"/>
    </source>
</evidence>
<dbReference type="InterPro" id="IPR037523">
    <property type="entry name" value="VOC_core"/>
</dbReference>
<dbReference type="FunFam" id="3.10.180.10:FF:000013">
    <property type="entry name" value="4-hydroxyphenylpyruvate dioxygenase"/>
    <property type="match status" value="1"/>
</dbReference>
<accession>A0A7S4MUN6</accession>
<evidence type="ECO:0000256" key="5">
    <source>
        <dbReference type="ARBA" id="ARBA00022723"/>
    </source>
</evidence>
<dbReference type="Pfam" id="PF00903">
    <property type="entry name" value="Glyoxalase"/>
    <property type="match status" value="1"/>
</dbReference>
<comment type="cofactor">
    <cofactor evidence="1">
        <name>Fe cation</name>
        <dbReference type="ChEBI" id="CHEBI:24875"/>
    </cofactor>
</comment>
<dbReference type="SUPFAM" id="SSF54593">
    <property type="entry name" value="Glyoxalase/Bleomycin resistance protein/Dihydroxybiphenyl dioxygenase"/>
    <property type="match status" value="1"/>
</dbReference>
<evidence type="ECO:0000256" key="6">
    <source>
        <dbReference type="ARBA" id="ARBA00022737"/>
    </source>
</evidence>
<dbReference type="PANTHER" id="PTHR11959:SF1">
    <property type="entry name" value="4-HYDROXYPHENYLPYRUVATE DIOXYGENASE"/>
    <property type="match status" value="1"/>
</dbReference>
<keyword evidence="7" id="KW-0828">Tyrosine catabolism</keyword>
<name>A0A7S4MUN6_9STRA</name>
<keyword evidence="5" id="KW-0479">Metal-binding</keyword>
<dbReference type="Gene3D" id="3.10.180.10">
    <property type="entry name" value="2,3-Dihydroxybiphenyl 1,2-Dioxygenase, domain 1"/>
    <property type="match status" value="2"/>
</dbReference>
<dbReference type="GO" id="GO:0006559">
    <property type="term" value="P:L-phenylalanine catabolic process"/>
    <property type="evidence" value="ECO:0007669"/>
    <property type="project" value="UniProtKB-KW"/>
</dbReference>
<dbReference type="CDD" id="cd07250">
    <property type="entry name" value="HPPD_C_like"/>
    <property type="match status" value="1"/>
</dbReference>
<dbReference type="EC" id="1.13.11.27" evidence="4"/>
<gene>
    <name evidence="12" type="ORF">OAUR00152_LOCUS17788</name>
</gene>
<feature type="compositionally biased region" description="Basic and acidic residues" evidence="10">
    <location>
        <begin position="10"/>
        <end position="21"/>
    </location>
</feature>
<evidence type="ECO:0000256" key="10">
    <source>
        <dbReference type="SAM" id="MobiDB-lite"/>
    </source>
</evidence>
<feature type="region of interest" description="Disordered" evidence="10">
    <location>
        <begin position="1"/>
        <end position="128"/>
    </location>
</feature>
<feature type="region of interest" description="Disordered" evidence="10">
    <location>
        <begin position="466"/>
        <end position="487"/>
    </location>
</feature>
<dbReference type="InterPro" id="IPR041735">
    <property type="entry name" value="4OHPhenylPyrv_dOase_C"/>
</dbReference>
<proteinExistence type="inferred from homology"/>
<evidence type="ECO:0000256" key="8">
    <source>
        <dbReference type="ARBA" id="ARBA00023004"/>
    </source>
</evidence>
<dbReference type="EMBL" id="HBKQ01026252">
    <property type="protein sequence ID" value="CAE2244111.1"/>
    <property type="molecule type" value="Transcribed_RNA"/>
</dbReference>
<protein>
    <recommendedName>
        <fullName evidence="4">4-hydroxyphenylpyruvate dioxygenase</fullName>
        <ecNumber evidence="4">1.13.11.27</ecNumber>
    </recommendedName>
</protein>
<evidence type="ECO:0000256" key="7">
    <source>
        <dbReference type="ARBA" id="ARBA00022878"/>
    </source>
</evidence>
<evidence type="ECO:0000256" key="2">
    <source>
        <dbReference type="ARBA" id="ARBA00005162"/>
    </source>
</evidence>
<feature type="region of interest" description="Disordered" evidence="10">
    <location>
        <begin position="235"/>
        <end position="271"/>
    </location>
</feature>
<evidence type="ECO:0000256" key="3">
    <source>
        <dbReference type="ARBA" id="ARBA00005877"/>
    </source>
</evidence>
<feature type="compositionally biased region" description="Acidic residues" evidence="10">
    <location>
        <begin position="466"/>
        <end position="479"/>
    </location>
</feature>
<evidence type="ECO:0000256" key="9">
    <source>
        <dbReference type="ARBA" id="ARBA00023232"/>
    </source>
</evidence>
<evidence type="ECO:0000259" key="11">
    <source>
        <dbReference type="PROSITE" id="PS51819"/>
    </source>
</evidence>
<keyword evidence="9" id="KW-0585">Phenylalanine catabolism</keyword>
<keyword evidence="8" id="KW-0408">Iron</keyword>
<comment type="similarity">
    <text evidence="3">Belongs to the 4HPPD family.</text>
</comment>
<feature type="domain" description="VOC" evidence="11">
    <location>
        <begin position="282"/>
        <end position="443"/>
    </location>
</feature>
<dbReference type="InterPro" id="IPR005956">
    <property type="entry name" value="4OHPhenylPyrv_dOase"/>
</dbReference>
<reference evidence="12" key="1">
    <citation type="submission" date="2021-01" db="EMBL/GenBank/DDBJ databases">
        <authorList>
            <person name="Corre E."/>
            <person name="Pelletier E."/>
            <person name="Niang G."/>
            <person name="Scheremetjew M."/>
            <person name="Finn R."/>
            <person name="Kale V."/>
            <person name="Holt S."/>
            <person name="Cochrane G."/>
            <person name="Meng A."/>
            <person name="Brown T."/>
            <person name="Cohen L."/>
        </authorList>
    </citation>
    <scope>NUCLEOTIDE SEQUENCE</scope>
    <source>
        <strain evidence="12">Isolate 1302-5</strain>
    </source>
</reference>
<sequence length="510" mass="54446">MAARTAASTRYEHAPGERTGRDVAWTTRGDRARRRRTSSRFPPSEVSPTTDDDGRHALSAEAGTAPGGTSNETRRGEDDPGGSDRRRSRPSGSGGGVRRRRRGASASASASGSADSDDDFDAPNPLPSFDAPAAHDFFRRHGLAARAVGVEVRDATESYESAVANGARGVSEPTFVEACKGIRAMEESDEGGGGEGKADFGGGGAGKAAGGCTVSEVELYGDVVLRFVSFADGGGSNGGGGGATTTPVEEGGPLPPPFLPHLSPHPASSSSTRAYETYGLRRIDHAVGNVPDLTEAADHVRGFTGFHDFAEFTAEDVGTVDSGLNSVVLASDAEDVLLPLNEPTEGRRKSQIQTYLEQNRGPGLQHLALKTDDIFTTIARMRKSYDDLGIGFELMARPSDEYYRELPERLGDRLADAQYRELEELGILADADDEGVLLQVFTKPVGDRPTFFVEIIQRIGCAYKPDDDDDAAKDEEDEVMRERPGCGGFGQGNFRELFKAIEDHEKTLKV</sequence>
<dbReference type="InterPro" id="IPR029068">
    <property type="entry name" value="Glyas_Bleomycin-R_OHBP_Dase"/>
</dbReference>
<feature type="compositionally biased region" description="Low complexity" evidence="10">
    <location>
        <begin position="260"/>
        <end position="271"/>
    </location>
</feature>
<dbReference type="PROSITE" id="PS51819">
    <property type="entry name" value="VOC"/>
    <property type="match status" value="1"/>
</dbReference>